<dbReference type="InterPro" id="IPR004344">
    <property type="entry name" value="TTL/TTLL_fam"/>
</dbReference>
<gene>
    <name evidence="1" type="ORF">AMK59_5558</name>
</gene>
<keyword evidence="2" id="KW-1185">Reference proteome</keyword>
<protein>
    <recommendedName>
        <fullName evidence="3">Tubulin-tyrosine ligase</fullName>
    </recommendedName>
</protein>
<feature type="non-terminal residue" evidence="1">
    <location>
        <position position="1"/>
    </location>
</feature>
<dbReference type="PANTHER" id="PTHR47113:SF1">
    <property type="entry name" value="LD09343P"/>
    <property type="match status" value="1"/>
</dbReference>
<dbReference type="InterPro" id="IPR053317">
    <property type="entry name" value="Tubulin_polyglutamylase"/>
</dbReference>
<reference evidence="1 2" key="1">
    <citation type="submission" date="2015-09" db="EMBL/GenBank/DDBJ databases">
        <title>Draft genome of the scarab beetle Oryctes borbonicus.</title>
        <authorList>
            <person name="Meyer J.M."/>
            <person name="Markov G.V."/>
            <person name="Baskaran P."/>
            <person name="Herrmann M."/>
            <person name="Sommer R.J."/>
            <person name="Roedelsperger C."/>
        </authorList>
    </citation>
    <scope>NUCLEOTIDE SEQUENCE [LARGE SCALE GENOMIC DNA]</scope>
    <source>
        <strain evidence="1">OB123</strain>
        <tissue evidence="1">Whole animal</tissue>
    </source>
</reference>
<dbReference type="Pfam" id="PF03133">
    <property type="entry name" value="TTL"/>
    <property type="match status" value="1"/>
</dbReference>
<dbReference type="PROSITE" id="PS51221">
    <property type="entry name" value="TTL"/>
    <property type="match status" value="1"/>
</dbReference>
<dbReference type="AlphaFoldDB" id="A0A0T6B2A2"/>
<accession>A0A0T6B2A2</accession>
<evidence type="ECO:0008006" key="3">
    <source>
        <dbReference type="Google" id="ProtNLM"/>
    </source>
</evidence>
<dbReference type="Proteomes" id="UP000051574">
    <property type="component" value="Unassembled WGS sequence"/>
</dbReference>
<dbReference type="SUPFAM" id="SSF56059">
    <property type="entry name" value="Glutathione synthetase ATP-binding domain-like"/>
    <property type="match status" value="1"/>
</dbReference>
<evidence type="ECO:0000313" key="1">
    <source>
        <dbReference type="EMBL" id="KRT81500.1"/>
    </source>
</evidence>
<organism evidence="1 2">
    <name type="scientific">Oryctes borbonicus</name>
    <dbReference type="NCBI Taxonomy" id="1629725"/>
    <lineage>
        <taxon>Eukaryota</taxon>
        <taxon>Metazoa</taxon>
        <taxon>Ecdysozoa</taxon>
        <taxon>Arthropoda</taxon>
        <taxon>Hexapoda</taxon>
        <taxon>Insecta</taxon>
        <taxon>Pterygota</taxon>
        <taxon>Neoptera</taxon>
        <taxon>Endopterygota</taxon>
        <taxon>Coleoptera</taxon>
        <taxon>Polyphaga</taxon>
        <taxon>Scarabaeiformia</taxon>
        <taxon>Scarabaeidae</taxon>
        <taxon>Dynastinae</taxon>
        <taxon>Oryctes</taxon>
    </lineage>
</organism>
<name>A0A0T6B2A2_9SCAR</name>
<dbReference type="OrthoDB" id="202825at2759"/>
<proteinExistence type="predicted"/>
<dbReference type="Gene3D" id="3.30.470.20">
    <property type="entry name" value="ATP-grasp fold, B domain"/>
    <property type="match status" value="1"/>
</dbReference>
<dbReference type="PANTHER" id="PTHR47113">
    <property type="entry name" value="LD09343P"/>
    <property type="match status" value="1"/>
</dbReference>
<comment type="caution">
    <text evidence="1">The sequence shown here is derived from an EMBL/GenBank/DDBJ whole genome shotgun (WGS) entry which is preliminary data.</text>
</comment>
<evidence type="ECO:0000313" key="2">
    <source>
        <dbReference type="Proteomes" id="UP000051574"/>
    </source>
</evidence>
<sequence>RFCPLKYYPFDPDNIDKYVVGDDYLPIWEVPDLHYYYNTLGFGMKESLNVYLRKKEKNPTTIWQQIEEAIRIVTLNKEPKIVDVVKKFTSKHNFFEMMRFDFVVDEELRVYLMEANMSPNLSSAHFPPNKLLFEQVIYNMLSVVGIAVRTSKNTLIRPEERGMESSDKNIVVYPEECSSNLCRSSCLPDNCHFCKNCLTDENKLDFLRAHNEHLNRGDCKRIFPPPINNVLELPLDFEKYSLKNRMMYKWFLGKCALDELWCK</sequence>
<dbReference type="EMBL" id="LJIG01016138">
    <property type="protein sequence ID" value="KRT81500.1"/>
    <property type="molecule type" value="Genomic_DNA"/>
</dbReference>